<keyword evidence="3" id="KW-1185">Reference proteome</keyword>
<dbReference type="OrthoDB" id="5424209at2759"/>
<accession>A0A0M8P0Z0</accession>
<dbReference type="AlphaFoldDB" id="A0A0M8P0Z0"/>
<dbReference type="EMBL" id="LHQQ01000222">
    <property type="protein sequence ID" value="KOS39044.1"/>
    <property type="molecule type" value="Genomic_DNA"/>
</dbReference>
<feature type="region of interest" description="Disordered" evidence="1">
    <location>
        <begin position="1"/>
        <end position="37"/>
    </location>
</feature>
<gene>
    <name evidence="2" type="ORF">ACN38_g10130</name>
</gene>
<evidence type="ECO:0000313" key="3">
    <source>
        <dbReference type="Proteomes" id="UP000037696"/>
    </source>
</evidence>
<dbReference type="Proteomes" id="UP000037696">
    <property type="component" value="Unassembled WGS sequence"/>
</dbReference>
<dbReference type="STRING" id="229535.A0A0M8P0Z0"/>
<proteinExistence type="predicted"/>
<evidence type="ECO:0000313" key="2">
    <source>
        <dbReference type="EMBL" id="KOS39044.1"/>
    </source>
</evidence>
<comment type="caution">
    <text evidence="2">The sequence shown here is derived from an EMBL/GenBank/DDBJ whole genome shotgun (WGS) entry which is preliminary data.</text>
</comment>
<evidence type="ECO:0000256" key="1">
    <source>
        <dbReference type="SAM" id="MobiDB-lite"/>
    </source>
</evidence>
<reference evidence="2 3" key="1">
    <citation type="submission" date="2015-08" db="EMBL/GenBank/DDBJ databases">
        <title>Genome sequencing of Penicillium nordicum.</title>
        <authorList>
            <person name="Nguyen H.D."/>
            <person name="Seifert K.A."/>
        </authorList>
    </citation>
    <scope>NUCLEOTIDE SEQUENCE [LARGE SCALE GENOMIC DNA]</scope>
    <source>
        <strain evidence="2 3">DAOMC 185683</strain>
    </source>
</reference>
<organism evidence="2 3">
    <name type="scientific">Penicillium nordicum</name>
    <dbReference type="NCBI Taxonomy" id="229535"/>
    <lineage>
        <taxon>Eukaryota</taxon>
        <taxon>Fungi</taxon>
        <taxon>Dikarya</taxon>
        <taxon>Ascomycota</taxon>
        <taxon>Pezizomycotina</taxon>
        <taxon>Eurotiomycetes</taxon>
        <taxon>Eurotiomycetidae</taxon>
        <taxon>Eurotiales</taxon>
        <taxon>Aspergillaceae</taxon>
        <taxon>Penicillium</taxon>
    </lineage>
</organism>
<feature type="compositionally biased region" description="Basic and acidic residues" evidence="1">
    <location>
        <begin position="1"/>
        <end position="20"/>
    </location>
</feature>
<protein>
    <submittedName>
        <fullName evidence="2">Uncharacterized protein</fullName>
    </submittedName>
</protein>
<sequence>MGCRSEDFNDEDGKLGDDGRKRRSWGSSDDEGPLTHDNLLNEDLRVGGPYLCSIPTASVVVPKNHVKFRLTCLETDEGWELGQKILNIIDKYHLNQRGIGVMFYFFSRQSIIDPEPDPCLTLYVPAKRGTVDDTWLQCARELRGVLISNDLASCSVKIVDPMVFTPAGRKGISIGLVEGLLGNDSRTMATESIASSRNYDSSSTLGCFLSLKYPSSDEWRTFALTCWYVVVPLFAGLSDGDKKLIENWNKNGIPTSTIANTVIYRLLGVDHPTRLAYGEEVSMREKVIEEIEGQKKYQMCQQLERDDALEMLSGHARRHYENLESNINKQKDDLQTLHDRSENGHRLLGRFFCLWFQAQGPWPYDVLRPSTPLNPESFAPRSILQSLEVHGDEVFMHGYRSGERIGLYNGLRVANIEAKMKEGVVTTAITLDYSITGLEGENFSARGDSRAMVSYKRRTSTGNESVIIGMVFAGLEKEGITSFTRADFLLDDIKEMTKARDIELELFWFS</sequence>
<name>A0A0M8P0Z0_9EURO</name>